<comment type="similarity">
    <text evidence="1">Belongs to the ComF/GntX family.</text>
</comment>
<name>A0A1F4U8H0_UNCSA</name>
<dbReference type="InterPro" id="IPR044005">
    <property type="entry name" value="DZR_2"/>
</dbReference>
<dbReference type="Pfam" id="PF18912">
    <property type="entry name" value="DZR_2"/>
    <property type="match status" value="1"/>
</dbReference>
<dbReference type="Gene3D" id="3.40.50.2020">
    <property type="match status" value="1"/>
</dbReference>
<protein>
    <recommendedName>
        <fullName evidence="2">Double zinc ribbon domain-containing protein</fullName>
    </recommendedName>
</protein>
<dbReference type="PANTHER" id="PTHR47505">
    <property type="entry name" value="DNA UTILIZATION PROTEIN YHGH"/>
    <property type="match status" value="1"/>
</dbReference>
<dbReference type="InterPro" id="IPR000836">
    <property type="entry name" value="PRTase_dom"/>
</dbReference>
<dbReference type="SUPFAM" id="SSF53271">
    <property type="entry name" value="PRTase-like"/>
    <property type="match status" value="1"/>
</dbReference>
<proteinExistence type="inferred from homology"/>
<dbReference type="InterPro" id="IPR029057">
    <property type="entry name" value="PRTase-like"/>
</dbReference>
<accession>A0A1F4U8H0</accession>
<reference evidence="3 4" key="1">
    <citation type="journal article" date="2016" name="Nat. Commun.">
        <title>Thousands of microbial genomes shed light on interconnected biogeochemical processes in an aquifer system.</title>
        <authorList>
            <person name="Anantharaman K."/>
            <person name="Brown C.T."/>
            <person name="Hug L.A."/>
            <person name="Sharon I."/>
            <person name="Castelle C.J."/>
            <person name="Probst A.J."/>
            <person name="Thomas B.C."/>
            <person name="Singh A."/>
            <person name="Wilkins M.J."/>
            <person name="Karaoz U."/>
            <person name="Brodie E.L."/>
            <person name="Williams K.H."/>
            <person name="Hubbard S.S."/>
            <person name="Banfield J.F."/>
        </authorList>
    </citation>
    <scope>NUCLEOTIDE SEQUENCE [LARGE SCALE GENOMIC DNA]</scope>
</reference>
<dbReference type="CDD" id="cd06223">
    <property type="entry name" value="PRTases_typeI"/>
    <property type="match status" value="1"/>
</dbReference>
<evidence type="ECO:0000259" key="2">
    <source>
        <dbReference type="Pfam" id="PF18912"/>
    </source>
</evidence>
<comment type="caution">
    <text evidence="3">The sequence shown here is derived from an EMBL/GenBank/DDBJ whole genome shotgun (WGS) entry which is preliminary data.</text>
</comment>
<dbReference type="AlphaFoldDB" id="A0A1F4U8H0"/>
<dbReference type="Proteomes" id="UP000179242">
    <property type="component" value="Unassembled WGS sequence"/>
</dbReference>
<evidence type="ECO:0000313" key="3">
    <source>
        <dbReference type="EMBL" id="OGC41140.1"/>
    </source>
</evidence>
<sequence length="207" mass="23250">MANLTEQILDLIFPPKCEVCGRIGKEALCQKCAAGISFLAPSIFFHAVGEYEGILKNAILRFKFKRIKRLAEPLGLLMVQYINHHLWKDHLDMIIPVPLHEKRQAVRGFNQAELLALKITEACRIPTVSGLLFRKRETAPQFDLPRQKRISNIRGAFEVRGAKLLYDRNILLVDDIYTTGATAGECTKTLKAAGAKSVHILTLSRTV</sequence>
<dbReference type="PANTHER" id="PTHR47505:SF1">
    <property type="entry name" value="DNA UTILIZATION PROTEIN YHGH"/>
    <property type="match status" value="1"/>
</dbReference>
<dbReference type="EMBL" id="MEUJ01000001">
    <property type="protein sequence ID" value="OGC41140.1"/>
    <property type="molecule type" value="Genomic_DNA"/>
</dbReference>
<feature type="domain" description="Double zinc ribbon" evidence="2">
    <location>
        <begin position="8"/>
        <end position="41"/>
    </location>
</feature>
<organism evidence="3 4">
    <name type="scientific">candidate division WOR-1 bacterium RIFOXYC2_FULL_46_14</name>
    <dbReference type="NCBI Taxonomy" id="1802587"/>
    <lineage>
        <taxon>Bacteria</taxon>
        <taxon>Bacillati</taxon>
        <taxon>Saganbacteria</taxon>
    </lineage>
</organism>
<gene>
    <name evidence="3" type="ORF">A2438_07365</name>
</gene>
<evidence type="ECO:0000313" key="4">
    <source>
        <dbReference type="Proteomes" id="UP000179242"/>
    </source>
</evidence>
<evidence type="ECO:0000256" key="1">
    <source>
        <dbReference type="ARBA" id="ARBA00008007"/>
    </source>
</evidence>
<dbReference type="InterPro" id="IPR051910">
    <property type="entry name" value="ComF/GntX_DNA_util-trans"/>
</dbReference>